<keyword evidence="3" id="KW-0813">Transport</keyword>
<keyword evidence="6" id="KW-0851">Voltage-gated channel</keyword>
<dbReference type="Pfam" id="PF00520">
    <property type="entry name" value="Ion_trans"/>
    <property type="match status" value="1"/>
</dbReference>
<dbReference type="InterPro" id="IPR005821">
    <property type="entry name" value="Ion_trans_dom"/>
</dbReference>
<evidence type="ECO:0000256" key="1">
    <source>
        <dbReference type="ARBA" id="ARBA00004651"/>
    </source>
</evidence>
<sequence>MDDKSEASVTMTSMPSYASDMCENCGAAKGSTNMGLQLSKAEDKENIVAEEHDDDAHHHDDHGDEDKGPQTCREKLREFLHTQKFQITIIVLVVLDCALVIGELVLDYEAVANAKCPTEVQPTDGNVTSDHAEVEAEAEVQASEGEHNLTPTQKAAEALHYLSLIILSIFMVELMLKLIALGTKFFHSKLEVFDAIIIIVSFILDIITLLFPENFAIVDLIVVLRLWRIVRVVNGVVLSVEQRAEKRINHHKRVRDRAIMAAMKFEKYSAALEEEIQILRDLLGTNGVKLDETLFKSRPEKPHYDRKYHMTTENGEDGDHHHHHLHLPFHHRKKHAQPETNDSSAALHLDDSKPPDYDALHQGNHEENC</sequence>
<feature type="transmembrane region" description="Helical" evidence="14">
    <location>
        <begin position="192"/>
        <end position="211"/>
    </location>
</feature>
<keyword evidence="4" id="KW-1003">Cell membrane</keyword>
<proteinExistence type="predicted"/>
<evidence type="ECO:0000256" key="14">
    <source>
        <dbReference type="SAM" id="Phobius"/>
    </source>
</evidence>
<dbReference type="GO" id="GO:0034702">
    <property type="term" value="C:monoatomic ion channel complex"/>
    <property type="evidence" value="ECO:0007669"/>
    <property type="project" value="UniProtKB-KW"/>
</dbReference>
<evidence type="ECO:0000313" key="16">
    <source>
        <dbReference type="EnsemblMetazoa" id="XP_038056011.1"/>
    </source>
</evidence>
<keyword evidence="11" id="KW-0407">Ion channel</keyword>
<reference evidence="16" key="1">
    <citation type="submission" date="2022-11" db="UniProtKB">
        <authorList>
            <consortium name="EnsemblMetazoa"/>
        </authorList>
    </citation>
    <scope>IDENTIFICATION</scope>
</reference>
<evidence type="ECO:0000256" key="7">
    <source>
        <dbReference type="ARBA" id="ARBA00022989"/>
    </source>
</evidence>
<name>A0A913ZY75_PATMI</name>
<feature type="compositionally biased region" description="Basic residues" evidence="13">
    <location>
        <begin position="321"/>
        <end position="335"/>
    </location>
</feature>
<evidence type="ECO:0000256" key="2">
    <source>
        <dbReference type="ARBA" id="ARBA00015897"/>
    </source>
</evidence>
<evidence type="ECO:0000256" key="4">
    <source>
        <dbReference type="ARBA" id="ARBA00022475"/>
    </source>
</evidence>
<keyword evidence="9" id="KW-0406">Ion transport</keyword>
<comment type="subcellular location">
    <subcellularLocation>
        <location evidence="1">Cell membrane</location>
        <topology evidence="1">Multi-pass membrane protein</topology>
    </subcellularLocation>
</comment>
<dbReference type="PANTHER" id="PTHR46480">
    <property type="entry name" value="F20B24.22"/>
    <property type="match status" value="1"/>
</dbReference>
<dbReference type="GO" id="GO:0030171">
    <property type="term" value="F:voltage-gated proton channel activity"/>
    <property type="evidence" value="ECO:0007669"/>
    <property type="project" value="InterPro"/>
</dbReference>
<dbReference type="InterPro" id="IPR031846">
    <property type="entry name" value="Hvcn1"/>
</dbReference>
<evidence type="ECO:0000256" key="3">
    <source>
        <dbReference type="ARBA" id="ARBA00022448"/>
    </source>
</evidence>
<dbReference type="EnsemblMetazoa" id="XM_038200083.1">
    <property type="protein sequence ID" value="XP_038056011.1"/>
    <property type="gene ID" value="LOC119728000"/>
</dbReference>
<evidence type="ECO:0000256" key="13">
    <source>
        <dbReference type="SAM" id="MobiDB-lite"/>
    </source>
</evidence>
<organism evidence="16 17">
    <name type="scientific">Patiria miniata</name>
    <name type="common">Bat star</name>
    <name type="synonym">Asterina miniata</name>
    <dbReference type="NCBI Taxonomy" id="46514"/>
    <lineage>
        <taxon>Eukaryota</taxon>
        <taxon>Metazoa</taxon>
        <taxon>Echinodermata</taxon>
        <taxon>Eleutherozoa</taxon>
        <taxon>Asterozoa</taxon>
        <taxon>Asteroidea</taxon>
        <taxon>Valvatacea</taxon>
        <taxon>Valvatida</taxon>
        <taxon>Asterinidae</taxon>
        <taxon>Patiria</taxon>
    </lineage>
</organism>
<dbReference type="OrthoDB" id="427456at2759"/>
<feature type="compositionally biased region" description="Basic and acidic residues" evidence="13">
    <location>
        <begin position="348"/>
        <end position="369"/>
    </location>
</feature>
<evidence type="ECO:0000256" key="8">
    <source>
        <dbReference type="ARBA" id="ARBA00023054"/>
    </source>
</evidence>
<dbReference type="SUPFAM" id="SSF81324">
    <property type="entry name" value="Voltage-gated potassium channels"/>
    <property type="match status" value="1"/>
</dbReference>
<accession>A0A913ZY75</accession>
<protein>
    <recommendedName>
        <fullName evidence="2">Voltage-gated hydrogen channel 1</fullName>
    </recommendedName>
    <alternativeName>
        <fullName evidence="12">Hydrogen voltage-gated channel 1</fullName>
    </alternativeName>
</protein>
<evidence type="ECO:0000256" key="6">
    <source>
        <dbReference type="ARBA" id="ARBA00022882"/>
    </source>
</evidence>
<dbReference type="OMA" id="HNATHIN"/>
<evidence type="ECO:0000256" key="10">
    <source>
        <dbReference type="ARBA" id="ARBA00023136"/>
    </source>
</evidence>
<keyword evidence="5 14" id="KW-0812">Transmembrane</keyword>
<feature type="compositionally biased region" description="Basic and acidic residues" evidence="13">
    <location>
        <begin position="301"/>
        <end position="310"/>
    </location>
</feature>
<evidence type="ECO:0000313" key="17">
    <source>
        <dbReference type="Proteomes" id="UP000887568"/>
    </source>
</evidence>
<evidence type="ECO:0000256" key="12">
    <source>
        <dbReference type="ARBA" id="ARBA00031989"/>
    </source>
</evidence>
<evidence type="ECO:0000259" key="15">
    <source>
        <dbReference type="Pfam" id="PF00520"/>
    </source>
</evidence>
<dbReference type="RefSeq" id="XP_038056011.1">
    <property type="nucleotide sequence ID" value="XM_038200083.1"/>
</dbReference>
<keyword evidence="17" id="KW-1185">Reference proteome</keyword>
<keyword evidence="7 14" id="KW-1133">Transmembrane helix</keyword>
<dbReference type="GO" id="GO:0005886">
    <property type="term" value="C:plasma membrane"/>
    <property type="evidence" value="ECO:0007669"/>
    <property type="project" value="UniProtKB-SubCell"/>
</dbReference>
<dbReference type="Gene3D" id="1.20.120.350">
    <property type="entry name" value="Voltage-gated potassium channels. Chain C"/>
    <property type="match status" value="1"/>
</dbReference>
<dbReference type="AlphaFoldDB" id="A0A913ZY75"/>
<keyword evidence="10 14" id="KW-0472">Membrane</keyword>
<feature type="transmembrane region" description="Helical" evidence="14">
    <location>
        <begin position="158"/>
        <end position="180"/>
    </location>
</feature>
<feature type="region of interest" description="Disordered" evidence="13">
    <location>
        <begin position="301"/>
        <end position="369"/>
    </location>
</feature>
<evidence type="ECO:0000256" key="9">
    <source>
        <dbReference type="ARBA" id="ARBA00023065"/>
    </source>
</evidence>
<dbReference type="InterPro" id="IPR027359">
    <property type="entry name" value="Volt_channel_dom_sf"/>
</dbReference>
<evidence type="ECO:0000256" key="5">
    <source>
        <dbReference type="ARBA" id="ARBA00022692"/>
    </source>
</evidence>
<evidence type="ECO:0000256" key="11">
    <source>
        <dbReference type="ARBA" id="ARBA00023303"/>
    </source>
</evidence>
<keyword evidence="8" id="KW-0175">Coiled coil</keyword>
<dbReference type="Proteomes" id="UP000887568">
    <property type="component" value="Unplaced"/>
</dbReference>
<dbReference type="PANTHER" id="PTHR46480:SF1">
    <property type="entry name" value="VOLTAGE-GATED HYDROGEN CHANNEL 1"/>
    <property type="match status" value="1"/>
</dbReference>
<feature type="domain" description="Ion transport" evidence="15">
    <location>
        <begin position="87"/>
        <end position="233"/>
    </location>
</feature>
<dbReference type="GeneID" id="119728000"/>